<keyword evidence="3" id="KW-1185">Reference proteome</keyword>
<evidence type="ECO:0000313" key="3">
    <source>
        <dbReference type="Proteomes" id="UP000562984"/>
    </source>
</evidence>
<gene>
    <name evidence="2" type="ORF">HKD39_08500</name>
</gene>
<dbReference type="Gene3D" id="3.20.20.140">
    <property type="entry name" value="Metal-dependent hydrolases"/>
    <property type="match status" value="2"/>
</dbReference>
<dbReference type="PANTHER" id="PTHR11647:SF1">
    <property type="entry name" value="COLLAPSIN RESPONSE MEDIATOR PROTEIN"/>
    <property type="match status" value="1"/>
</dbReference>
<organism evidence="2 3">
    <name type="scientific">Nakamurella aerolata</name>
    <dbReference type="NCBI Taxonomy" id="1656892"/>
    <lineage>
        <taxon>Bacteria</taxon>
        <taxon>Bacillati</taxon>
        <taxon>Actinomycetota</taxon>
        <taxon>Actinomycetes</taxon>
        <taxon>Nakamurellales</taxon>
        <taxon>Nakamurellaceae</taxon>
        <taxon>Nakamurella</taxon>
    </lineage>
</organism>
<feature type="region of interest" description="Disordered" evidence="1">
    <location>
        <begin position="486"/>
        <end position="509"/>
    </location>
</feature>
<dbReference type="InterPro" id="IPR011059">
    <property type="entry name" value="Metal-dep_hydrolase_composite"/>
</dbReference>
<name>A0A849A5A9_9ACTN</name>
<reference evidence="2 3" key="1">
    <citation type="submission" date="2020-05" db="EMBL/GenBank/DDBJ databases">
        <title>Nakamurella sp. DB0629 isolated from air conditioner.</title>
        <authorList>
            <person name="Kim D.H."/>
            <person name="Kim D.-U."/>
        </authorList>
    </citation>
    <scope>NUCLEOTIDE SEQUENCE [LARGE SCALE GENOMIC DNA]</scope>
    <source>
        <strain evidence="2 3">DB0629</strain>
    </source>
</reference>
<evidence type="ECO:0000256" key="1">
    <source>
        <dbReference type="SAM" id="MobiDB-lite"/>
    </source>
</evidence>
<dbReference type="InterPro" id="IPR050378">
    <property type="entry name" value="Metallo-dep_Hydrolases_sf"/>
</dbReference>
<dbReference type="Proteomes" id="UP000562984">
    <property type="component" value="Unassembled WGS sequence"/>
</dbReference>
<dbReference type="Gene3D" id="3.30.1490.130">
    <property type="entry name" value="D-aminoacylase. Domain 3"/>
    <property type="match status" value="1"/>
</dbReference>
<dbReference type="PANTHER" id="PTHR11647">
    <property type="entry name" value="HYDRANTOINASE/DIHYDROPYRIMIDINASE FAMILY MEMBER"/>
    <property type="match status" value="1"/>
</dbReference>
<dbReference type="GO" id="GO:0016812">
    <property type="term" value="F:hydrolase activity, acting on carbon-nitrogen (but not peptide) bonds, in cyclic amides"/>
    <property type="evidence" value="ECO:0007669"/>
    <property type="project" value="TreeGrafter"/>
</dbReference>
<dbReference type="Gene3D" id="2.30.40.10">
    <property type="entry name" value="Urease, subunit C, domain 1"/>
    <property type="match status" value="2"/>
</dbReference>
<dbReference type="EMBL" id="JABEND010000003">
    <property type="protein sequence ID" value="NNG35749.1"/>
    <property type="molecule type" value="Genomic_DNA"/>
</dbReference>
<accession>A0A849A5A9</accession>
<feature type="compositionally biased region" description="Low complexity" evidence="1">
    <location>
        <begin position="486"/>
        <end position="495"/>
    </location>
</feature>
<proteinExistence type="predicted"/>
<comment type="caution">
    <text evidence="2">The sequence shown here is derived from an EMBL/GenBank/DDBJ whole genome shotgun (WGS) entry which is preliminary data.</text>
</comment>
<protein>
    <recommendedName>
        <fullName evidence="4">N-acyl-D-amino-acid deacylase</fullName>
    </recommendedName>
</protein>
<dbReference type="GO" id="GO:0005829">
    <property type="term" value="C:cytosol"/>
    <property type="evidence" value="ECO:0007669"/>
    <property type="project" value="TreeGrafter"/>
</dbReference>
<dbReference type="InterPro" id="IPR032466">
    <property type="entry name" value="Metal_Hydrolase"/>
</dbReference>
<dbReference type="GO" id="GO:0016811">
    <property type="term" value="F:hydrolase activity, acting on carbon-nitrogen (but not peptide) bonds, in linear amides"/>
    <property type="evidence" value="ECO:0007669"/>
    <property type="project" value="InterPro"/>
</dbReference>
<evidence type="ECO:0000313" key="2">
    <source>
        <dbReference type="EMBL" id="NNG35749.1"/>
    </source>
</evidence>
<evidence type="ECO:0008006" key="4">
    <source>
        <dbReference type="Google" id="ProtNLM"/>
    </source>
</evidence>
<dbReference type="SUPFAM" id="SSF51338">
    <property type="entry name" value="Composite domain of metallo-dependent hydrolases"/>
    <property type="match status" value="1"/>
</dbReference>
<dbReference type="SUPFAM" id="SSF51556">
    <property type="entry name" value="Metallo-dependent hydrolases"/>
    <property type="match status" value="1"/>
</dbReference>
<sequence>MDLVVTGGTVYDGSGGPGVRADVGISDGRLVYPVPPGSAATAASTLPADGLIVCPALIDIHTHSDLTLLSNPLGDSKIQQGVGTEVIGNCGLGLAPLPDPDGPAPAADDESLRVAAGYLDLDPEVQVRWRGFDEFLATLQAARPAMNIAALVPHLPLHAQVVGLDDTAADAGQIARIAELAGAAMDAGAVGVSTGLMYAPLSYVHTDELMALGAAVAARGKLFAWHIRSYADDVLDAVGEAIAVAAATGCRLQISHLTAVGRRNWGDAVRALAMVDAARADGVDVGVDIYPYLAGNAPLSQLLPDWAQQGGAEEFTVRLTDPQVRARVAAEWAESAYWVWEDITINAVSGSNPDDNPELAGILGRTVAELAEAAGVSAAEQAMQLLAAYGGAVTMVAFGRSEDDLRRILLHPATVVASDGQAIAPDGATGAAGDPHPRSYGCFPRYLAHFTGSGWPADTGNGVAGAGAGAGAGAAGAGADAAGTGAAGAGTDAAGAGAGAAAGSGRPSPAQWADAIRRCTSAAAERVGLTDRGRIADGLAADLLLFDPEQLTDVASFDAPQQFPAGIRAVLVGGQLVIDAGADTGARPGEVLRV</sequence>
<dbReference type="AlphaFoldDB" id="A0A849A5A9"/>
<dbReference type="InterPro" id="IPR023100">
    <property type="entry name" value="D-aminoacylase_insert_dom_sf"/>
</dbReference>
<dbReference type="RefSeq" id="WP_171199387.1">
    <property type="nucleotide sequence ID" value="NZ_JABEND010000003.1"/>
</dbReference>